<evidence type="ECO:0000256" key="6">
    <source>
        <dbReference type="SAM" id="MobiDB-lite"/>
    </source>
</evidence>
<keyword evidence="4" id="KW-0238">DNA-binding</keyword>
<keyword evidence="3" id="KW-0731">Sigma factor</keyword>
<feature type="domain" description="RNA polymerase sigma-70 region 4" evidence="8">
    <location>
        <begin position="170"/>
        <end position="218"/>
    </location>
</feature>
<dbReference type="PANTHER" id="PTHR43133">
    <property type="entry name" value="RNA POLYMERASE ECF-TYPE SIGMA FACTO"/>
    <property type="match status" value="1"/>
</dbReference>
<evidence type="ECO:0000313" key="9">
    <source>
        <dbReference type="EMBL" id="THV24151.1"/>
    </source>
</evidence>
<comment type="caution">
    <text evidence="9">The sequence shown here is derived from an EMBL/GenBank/DDBJ whole genome shotgun (WGS) entry which is preliminary data.</text>
</comment>
<dbReference type="Proteomes" id="UP000308828">
    <property type="component" value="Unassembled WGS sequence"/>
</dbReference>
<dbReference type="OrthoDB" id="9784272at2"/>
<reference evidence="9 10" key="1">
    <citation type="submission" date="2019-04" db="EMBL/GenBank/DDBJ databases">
        <title>Genome sequence of strain shin9-1.</title>
        <authorList>
            <person name="Gao J."/>
            <person name="Sun J."/>
        </authorList>
    </citation>
    <scope>NUCLEOTIDE SEQUENCE [LARGE SCALE GENOMIC DNA]</scope>
    <source>
        <strain evidence="10">shin9-1</strain>
    </source>
</reference>
<dbReference type="GO" id="GO:0016987">
    <property type="term" value="F:sigma factor activity"/>
    <property type="evidence" value="ECO:0007669"/>
    <property type="project" value="UniProtKB-KW"/>
</dbReference>
<dbReference type="NCBIfam" id="TIGR02937">
    <property type="entry name" value="sigma70-ECF"/>
    <property type="match status" value="1"/>
</dbReference>
<proteinExistence type="inferred from homology"/>
<dbReference type="EMBL" id="STGV01000002">
    <property type="protein sequence ID" value="THV24151.1"/>
    <property type="molecule type" value="Genomic_DNA"/>
</dbReference>
<dbReference type="InterPro" id="IPR013325">
    <property type="entry name" value="RNA_pol_sigma_r2"/>
</dbReference>
<organism evidence="9 10">
    <name type="scientific">Peteryoungia ipomoeae</name>
    <dbReference type="NCBI Taxonomy" id="1210932"/>
    <lineage>
        <taxon>Bacteria</taxon>
        <taxon>Pseudomonadati</taxon>
        <taxon>Pseudomonadota</taxon>
        <taxon>Alphaproteobacteria</taxon>
        <taxon>Hyphomicrobiales</taxon>
        <taxon>Rhizobiaceae</taxon>
        <taxon>Peteryoungia</taxon>
    </lineage>
</organism>
<dbReference type="InterPro" id="IPR036388">
    <property type="entry name" value="WH-like_DNA-bd_sf"/>
</dbReference>
<gene>
    <name evidence="9" type="ORF">FAA97_09305</name>
</gene>
<evidence type="ECO:0000256" key="5">
    <source>
        <dbReference type="ARBA" id="ARBA00023163"/>
    </source>
</evidence>
<dbReference type="SUPFAM" id="SSF88659">
    <property type="entry name" value="Sigma3 and sigma4 domains of RNA polymerase sigma factors"/>
    <property type="match status" value="1"/>
</dbReference>
<dbReference type="InterPro" id="IPR013324">
    <property type="entry name" value="RNA_pol_sigma_r3/r4-like"/>
</dbReference>
<dbReference type="Pfam" id="PF04545">
    <property type="entry name" value="Sigma70_r4"/>
    <property type="match status" value="1"/>
</dbReference>
<evidence type="ECO:0000259" key="8">
    <source>
        <dbReference type="Pfam" id="PF04545"/>
    </source>
</evidence>
<dbReference type="PANTHER" id="PTHR43133:SF62">
    <property type="entry name" value="RNA POLYMERASE SIGMA FACTOR SIGZ"/>
    <property type="match status" value="1"/>
</dbReference>
<dbReference type="InterPro" id="IPR007627">
    <property type="entry name" value="RNA_pol_sigma70_r2"/>
</dbReference>
<evidence type="ECO:0000259" key="7">
    <source>
        <dbReference type="Pfam" id="PF04542"/>
    </source>
</evidence>
<keyword evidence="5" id="KW-0804">Transcription</keyword>
<evidence type="ECO:0000256" key="3">
    <source>
        <dbReference type="ARBA" id="ARBA00023082"/>
    </source>
</evidence>
<dbReference type="CDD" id="cd06171">
    <property type="entry name" value="Sigma70_r4"/>
    <property type="match status" value="1"/>
</dbReference>
<dbReference type="Gene3D" id="1.10.1740.10">
    <property type="match status" value="1"/>
</dbReference>
<evidence type="ECO:0000256" key="2">
    <source>
        <dbReference type="ARBA" id="ARBA00023015"/>
    </source>
</evidence>
<evidence type="ECO:0000313" key="10">
    <source>
        <dbReference type="Proteomes" id="UP000308828"/>
    </source>
</evidence>
<dbReference type="AlphaFoldDB" id="A0A4S8P3U1"/>
<dbReference type="GO" id="GO:0003677">
    <property type="term" value="F:DNA binding"/>
    <property type="evidence" value="ECO:0007669"/>
    <property type="project" value="UniProtKB-KW"/>
</dbReference>
<keyword evidence="2" id="KW-0805">Transcription regulation</keyword>
<dbReference type="SUPFAM" id="SSF88946">
    <property type="entry name" value="Sigma2 domain of RNA polymerase sigma factors"/>
    <property type="match status" value="1"/>
</dbReference>
<feature type="region of interest" description="Disordered" evidence="6">
    <location>
        <begin position="1"/>
        <end position="27"/>
    </location>
</feature>
<name>A0A4S8P3U1_9HYPH</name>
<dbReference type="InterPro" id="IPR014284">
    <property type="entry name" value="RNA_pol_sigma-70_dom"/>
</dbReference>
<feature type="domain" description="RNA polymerase sigma-70 region 2" evidence="7">
    <location>
        <begin position="69"/>
        <end position="136"/>
    </location>
</feature>
<dbReference type="Pfam" id="PF04542">
    <property type="entry name" value="Sigma70_r2"/>
    <property type="match status" value="1"/>
</dbReference>
<accession>A0A4S8P3U1</accession>
<keyword evidence="10" id="KW-1185">Reference proteome</keyword>
<comment type="similarity">
    <text evidence="1">Belongs to the sigma-70 factor family. ECF subfamily.</text>
</comment>
<dbReference type="Gene3D" id="1.10.10.10">
    <property type="entry name" value="Winged helix-like DNA-binding domain superfamily/Winged helix DNA-binding domain"/>
    <property type="match status" value="1"/>
</dbReference>
<dbReference type="InterPro" id="IPR007630">
    <property type="entry name" value="RNA_pol_sigma70_r4"/>
</dbReference>
<protein>
    <submittedName>
        <fullName evidence="9">Sigma-70 family RNA polymerase sigma factor</fullName>
    </submittedName>
</protein>
<dbReference type="GO" id="GO:0006352">
    <property type="term" value="P:DNA-templated transcription initiation"/>
    <property type="evidence" value="ECO:0007669"/>
    <property type="project" value="InterPro"/>
</dbReference>
<dbReference type="InterPro" id="IPR039425">
    <property type="entry name" value="RNA_pol_sigma-70-like"/>
</dbReference>
<sequence>MLDAISTSADACHNDVRRNTTPAPSVMRPKRKKSVLRTDRSDEAVQVDFARLLASVGRHKDVEAFEQLFKFYSPKVRAYMAKLARDGQAADELMQETMLAVWNKADQFDPARGNVSSWIFTIARNLRIDAFRRAKRPNFDPTDPAFVPDDVQAADVEYEQQQEAERLRRAMETLPPEQYELLKMSFYREVSHSSIAAELGLPMGTVKSRIRLAFAKLRSALEERT</sequence>
<evidence type="ECO:0000256" key="1">
    <source>
        <dbReference type="ARBA" id="ARBA00010641"/>
    </source>
</evidence>
<evidence type="ECO:0000256" key="4">
    <source>
        <dbReference type="ARBA" id="ARBA00023125"/>
    </source>
</evidence>